<sequence length="519" mass="60370">MDKKKKFYLNLEAFRDIFQICPRVHGQDFDELPTDVVIVSLFKELGHTREIKSITDGMYYKKNMDYVELLWEDFTYQINNKGYKKQEKMYYPRFTKVIIQYFLTKDKTENEEEIEDDEEQKEDEFVKTPSNYTPTDDEDETNVESKVKDNVEGNEDKVMNYTTNEFDDDVDVRLNDPVNADEWFIQKEEIVSPMDVHVYHEVPSSQTPTLLTVSVTVITQSSHVCTTSIPQLLPYYTPPPPLSTPIPPPTTKATNPLYALLNFVSVFQFNNRVSALEKEVFELRKDDLLNTQVIDLVDEHLDSRIRATIDEFMSYLSASITARITEQHDYRVLEYAVLANESSQPQSTYEATVSLIEFELKKILIEKIDKSQSYLRATPHINCYDGFLKSFDLDKKELEFKVADSDMPHNQEGNLGNDDEEPMRDVASKRRNLIQKTQKVVIFDLTKPLRLVMNGNHQIVQVDFFFNNDLKYLQGRISTMTYMTSITKIKANQYDLPGIEDMVPNIWSPVKVACDKHAK</sequence>
<reference evidence="2" key="1">
    <citation type="journal article" date="2019" name="Sci. Rep.">
        <title>Draft genome of Tanacetum cinerariifolium, the natural source of mosquito coil.</title>
        <authorList>
            <person name="Yamashiro T."/>
            <person name="Shiraishi A."/>
            <person name="Satake H."/>
            <person name="Nakayama K."/>
        </authorList>
    </citation>
    <scope>NUCLEOTIDE SEQUENCE</scope>
</reference>
<evidence type="ECO:0000256" key="1">
    <source>
        <dbReference type="SAM" id="MobiDB-lite"/>
    </source>
</evidence>
<organism evidence="2">
    <name type="scientific">Tanacetum cinerariifolium</name>
    <name type="common">Dalmatian daisy</name>
    <name type="synonym">Chrysanthemum cinerariifolium</name>
    <dbReference type="NCBI Taxonomy" id="118510"/>
    <lineage>
        <taxon>Eukaryota</taxon>
        <taxon>Viridiplantae</taxon>
        <taxon>Streptophyta</taxon>
        <taxon>Embryophyta</taxon>
        <taxon>Tracheophyta</taxon>
        <taxon>Spermatophyta</taxon>
        <taxon>Magnoliopsida</taxon>
        <taxon>eudicotyledons</taxon>
        <taxon>Gunneridae</taxon>
        <taxon>Pentapetalae</taxon>
        <taxon>asterids</taxon>
        <taxon>campanulids</taxon>
        <taxon>Asterales</taxon>
        <taxon>Asteraceae</taxon>
        <taxon>Asteroideae</taxon>
        <taxon>Anthemideae</taxon>
        <taxon>Anthemidinae</taxon>
        <taxon>Tanacetum</taxon>
    </lineage>
</organism>
<protein>
    <submittedName>
        <fullName evidence="2">Uncharacterized protein</fullName>
    </submittedName>
</protein>
<feature type="compositionally biased region" description="Acidic residues" evidence="1">
    <location>
        <begin position="109"/>
        <end position="122"/>
    </location>
</feature>
<evidence type="ECO:0000313" key="2">
    <source>
        <dbReference type="EMBL" id="GEU53937.1"/>
    </source>
</evidence>
<proteinExistence type="predicted"/>
<accession>A0A6L2KZE9</accession>
<name>A0A6L2KZE9_TANCI</name>
<dbReference type="EMBL" id="BKCJ010003252">
    <property type="protein sequence ID" value="GEU53937.1"/>
    <property type="molecule type" value="Genomic_DNA"/>
</dbReference>
<feature type="region of interest" description="Disordered" evidence="1">
    <location>
        <begin position="109"/>
        <end position="145"/>
    </location>
</feature>
<gene>
    <name evidence="2" type="ORF">Tci_025915</name>
</gene>
<dbReference type="AlphaFoldDB" id="A0A6L2KZE9"/>
<comment type="caution">
    <text evidence="2">The sequence shown here is derived from an EMBL/GenBank/DDBJ whole genome shotgun (WGS) entry which is preliminary data.</text>
</comment>